<comment type="caution">
    <text evidence="3">The sequence shown here is derived from an EMBL/GenBank/DDBJ whole genome shotgun (WGS) entry which is preliminary data.</text>
</comment>
<dbReference type="Gene3D" id="2.60.40.3140">
    <property type="match status" value="1"/>
</dbReference>
<evidence type="ECO:0000259" key="2">
    <source>
        <dbReference type="Pfam" id="PF12969"/>
    </source>
</evidence>
<dbReference type="InterPro" id="IPR038765">
    <property type="entry name" value="Papain-like_cys_pep_sf"/>
</dbReference>
<dbReference type="Pfam" id="PF12969">
    <property type="entry name" value="DUF3857"/>
    <property type="match status" value="1"/>
</dbReference>
<dbReference type="Proteomes" id="UP000447545">
    <property type="component" value="Unassembled WGS sequence"/>
</dbReference>
<evidence type="ECO:0000313" key="4">
    <source>
        <dbReference type="Proteomes" id="UP000447545"/>
    </source>
</evidence>
<accession>A0A7K1G7V4</accession>
<dbReference type="Gene3D" id="2.60.120.1130">
    <property type="match status" value="1"/>
</dbReference>
<dbReference type="RefSeq" id="WP_155087204.1">
    <property type="nucleotide sequence ID" value="NZ_WJYA01000001.1"/>
</dbReference>
<dbReference type="InterPro" id="IPR024618">
    <property type="entry name" value="DUF3857"/>
</dbReference>
<feature type="domain" description="DUF3857" evidence="2">
    <location>
        <begin position="68"/>
        <end position="193"/>
    </location>
</feature>
<evidence type="ECO:0000313" key="3">
    <source>
        <dbReference type="EMBL" id="MTE25356.1"/>
    </source>
</evidence>
<dbReference type="Gene3D" id="3.10.620.30">
    <property type="match status" value="1"/>
</dbReference>
<evidence type="ECO:0000256" key="1">
    <source>
        <dbReference type="SAM" id="SignalP"/>
    </source>
</evidence>
<dbReference type="SUPFAM" id="SSF54001">
    <property type="entry name" value="Cysteine proteinases"/>
    <property type="match status" value="1"/>
</dbReference>
<dbReference type="EMBL" id="WJYA01000001">
    <property type="protein sequence ID" value="MTE25356.1"/>
    <property type="molecule type" value="Genomic_DNA"/>
</dbReference>
<protein>
    <submittedName>
        <fullName evidence="3">DUF3857 domain-containing protein</fullName>
    </submittedName>
</protein>
<organism evidence="3 4">
    <name type="scientific">Winogradskyella ouciana</name>
    <dbReference type="NCBI Taxonomy" id="2608631"/>
    <lineage>
        <taxon>Bacteria</taxon>
        <taxon>Pseudomonadati</taxon>
        <taxon>Bacteroidota</taxon>
        <taxon>Flavobacteriia</taxon>
        <taxon>Flavobacteriales</taxon>
        <taxon>Flavobacteriaceae</taxon>
        <taxon>Winogradskyella</taxon>
    </lineage>
</organism>
<proteinExistence type="predicted"/>
<sequence length="648" mass="75224">MKLKFTLLTILFSSFCFAQNYNVAMQVSKSDLEHTSYSKDSTANALVIYDYGNSFVDEETFWLRFQLEQKIKILRKEGIERGEVEVKLYKGKSSKEKILKIRGATYNLENGKTVKTELTQDAIFEEENENYTLVKFVLPNVKVGSVITYSYETQSRFMSKYQPWYFQGPDPVLYSEYNTSIPGNYEYNIKLVGSIPLEVNETSLKKNCIDLRGDVGADCAIAKYVMKNIPAYKPEGFTTTPLNYIARIEYELSVIRGFDGSVDKLTKTWADVDKELKSNKDFGRQISKKSLAKNILPDDITSMPDNLEKAKAIHQFVLDNYKWNQKYERHEVSVKNTVKEKIGNAFEINLLLENLLSSEGFKVFPILVSTRGNGFATKIYPVLTDFNYLILKTTIDGKDYFLDATEPYLSFGELPFRALNQYGRLMDLEDGSYWEDIEIKDYSTRLHTIQINSFEEDIFGGVIESKSTGYQAHDLKRMYTENSQTYKEQRADKYTEISIEEHNVSDLEKNSYDFEEEIHFTLEPEFIGNKIYLNPFIIKFFEENPFKLQERTYPIDFGYKDTYTYIMNIDLGDDLNILEIPGSVNYALPNKSGTFLFNVENKDNQLTLYFKVKFDKAIYAPEFYDYLKTFMDTVVETQNNTVIVLEKI</sequence>
<name>A0A7K1G7V4_9FLAO</name>
<gene>
    <name evidence="3" type="ORF">F1003_00295</name>
</gene>
<reference evidence="3 4" key="1">
    <citation type="submission" date="2019-11" db="EMBL/GenBank/DDBJ databases">
        <title>Winogradskyella ouciana sp. nov., isolated from the hadal seawater of the Mariana Trench.</title>
        <authorList>
            <person name="Liu R."/>
        </authorList>
    </citation>
    <scope>NUCLEOTIDE SEQUENCE [LARGE SCALE GENOMIC DNA]</scope>
    <source>
        <strain evidence="3 4">ZXX205</strain>
    </source>
</reference>
<dbReference type="AlphaFoldDB" id="A0A7K1G7V4"/>
<feature type="signal peptide" evidence="1">
    <location>
        <begin position="1"/>
        <end position="18"/>
    </location>
</feature>
<feature type="chain" id="PRO_5029845639" evidence="1">
    <location>
        <begin position="19"/>
        <end position="648"/>
    </location>
</feature>
<keyword evidence="1" id="KW-0732">Signal</keyword>
<keyword evidence="4" id="KW-1185">Reference proteome</keyword>